<reference evidence="2 3" key="1">
    <citation type="submission" date="2021-01" db="EMBL/GenBank/DDBJ databases">
        <title>Genome public.</title>
        <authorList>
            <person name="Liu C."/>
            <person name="Sun Q."/>
        </authorList>
    </citation>
    <scope>NUCLEOTIDE SEQUENCE [LARGE SCALE GENOMIC DNA]</scope>
    <source>
        <strain evidence="2 3">JC656</strain>
    </source>
</reference>
<evidence type="ECO:0000256" key="1">
    <source>
        <dbReference type="SAM" id="MobiDB-lite"/>
    </source>
</evidence>
<gene>
    <name evidence="2" type="ORF">JJE72_05605</name>
</gene>
<dbReference type="RefSeq" id="WP_189694237.1">
    <property type="nucleotide sequence ID" value="NZ_BNCM01000009.1"/>
</dbReference>
<protein>
    <recommendedName>
        <fullName evidence="4">DUF2188 domain-containing protein</fullName>
    </recommendedName>
</protein>
<dbReference type="EMBL" id="JAERRC010000015">
    <property type="protein sequence ID" value="MBL0704982.1"/>
    <property type="molecule type" value="Genomic_DNA"/>
</dbReference>
<evidence type="ECO:0000313" key="3">
    <source>
        <dbReference type="Proteomes" id="UP000639051"/>
    </source>
</evidence>
<evidence type="ECO:0008006" key="4">
    <source>
        <dbReference type="Google" id="ProtNLM"/>
    </source>
</evidence>
<feature type="compositionally biased region" description="Basic and acidic residues" evidence="1">
    <location>
        <begin position="1"/>
        <end position="20"/>
    </location>
</feature>
<sequence length="81" mass="9319">MKHHDQGSREPGDHESRPESFMRAMGHLRNVYGPANRRTAQEPERHGHNPEDVKEEQELAGIEVVTDSEGHRYGVRKPTEH</sequence>
<evidence type="ECO:0000313" key="2">
    <source>
        <dbReference type="EMBL" id="MBL0704982.1"/>
    </source>
</evidence>
<feature type="region of interest" description="Disordered" evidence="1">
    <location>
        <begin position="1"/>
        <end position="58"/>
    </location>
</feature>
<feature type="compositionally biased region" description="Basic and acidic residues" evidence="1">
    <location>
        <begin position="39"/>
        <end position="52"/>
    </location>
</feature>
<proteinExistence type="predicted"/>
<accession>A0ABS1K241</accession>
<dbReference type="Proteomes" id="UP000639051">
    <property type="component" value="Unassembled WGS sequence"/>
</dbReference>
<name>A0ABS1K241_9MICC</name>
<organism evidence="2 3">
    <name type="scientific">Sinomonas cellulolyticus</name>
    <dbReference type="NCBI Taxonomy" id="2801916"/>
    <lineage>
        <taxon>Bacteria</taxon>
        <taxon>Bacillati</taxon>
        <taxon>Actinomycetota</taxon>
        <taxon>Actinomycetes</taxon>
        <taxon>Micrococcales</taxon>
        <taxon>Micrococcaceae</taxon>
        <taxon>Sinomonas</taxon>
    </lineage>
</organism>
<keyword evidence="3" id="KW-1185">Reference proteome</keyword>
<comment type="caution">
    <text evidence="2">The sequence shown here is derived from an EMBL/GenBank/DDBJ whole genome shotgun (WGS) entry which is preliminary data.</text>
</comment>